<evidence type="ECO:0000256" key="2">
    <source>
        <dbReference type="ARBA" id="ARBA00023239"/>
    </source>
</evidence>
<dbReference type="PANTHER" id="PTHR11941">
    <property type="entry name" value="ENOYL-COA HYDRATASE-RELATED"/>
    <property type="match status" value="1"/>
</dbReference>
<evidence type="ECO:0000256" key="1">
    <source>
        <dbReference type="ARBA" id="ARBA00005254"/>
    </source>
</evidence>
<dbReference type="PANTHER" id="PTHR11941:SF54">
    <property type="entry name" value="ENOYL-COA HYDRATASE, MITOCHONDRIAL"/>
    <property type="match status" value="1"/>
</dbReference>
<dbReference type="InterPro" id="IPR018376">
    <property type="entry name" value="Enoyl-CoA_hyd/isom_CS"/>
</dbReference>
<reference evidence="4 5" key="1">
    <citation type="submission" date="2018-03" db="EMBL/GenBank/DDBJ databases">
        <title>Genomic Encyclopedia of Type Strains, Phase III (KMG-III): the genomes of soil and plant-associated and newly described type strains.</title>
        <authorList>
            <person name="Whitman W."/>
        </authorList>
    </citation>
    <scope>NUCLEOTIDE SEQUENCE [LARGE SCALE GENOMIC DNA]</scope>
    <source>
        <strain evidence="4 5">CGMCC 1.07653</strain>
    </source>
</reference>
<comment type="similarity">
    <text evidence="1 3">Belongs to the enoyl-CoA hydratase/isomerase family.</text>
</comment>
<organism evidence="4 5">
    <name type="scientific">Salsuginibacillus halophilus</name>
    <dbReference type="NCBI Taxonomy" id="517424"/>
    <lineage>
        <taxon>Bacteria</taxon>
        <taxon>Bacillati</taxon>
        <taxon>Bacillota</taxon>
        <taxon>Bacilli</taxon>
        <taxon>Bacillales</taxon>
        <taxon>Bacillaceae</taxon>
        <taxon>Salsuginibacillus</taxon>
    </lineage>
</organism>
<dbReference type="GO" id="GO:0006635">
    <property type="term" value="P:fatty acid beta-oxidation"/>
    <property type="evidence" value="ECO:0007669"/>
    <property type="project" value="TreeGrafter"/>
</dbReference>
<name>A0A2P8HG58_9BACI</name>
<dbReference type="Pfam" id="PF00378">
    <property type="entry name" value="ECH_1"/>
    <property type="match status" value="1"/>
</dbReference>
<keyword evidence="2" id="KW-0456">Lyase</keyword>
<dbReference type="Gene3D" id="1.10.12.10">
    <property type="entry name" value="Lyase 2-enoyl-coa Hydratase, Chain A, domain 2"/>
    <property type="match status" value="1"/>
</dbReference>
<dbReference type="OrthoDB" id="9775794at2"/>
<gene>
    <name evidence="4" type="ORF">B0H94_107185</name>
</gene>
<proteinExistence type="inferred from homology"/>
<dbReference type="RefSeq" id="WP_106588825.1">
    <property type="nucleotide sequence ID" value="NZ_PYAV01000007.1"/>
</dbReference>
<evidence type="ECO:0000256" key="3">
    <source>
        <dbReference type="RuleBase" id="RU003707"/>
    </source>
</evidence>
<dbReference type="PROSITE" id="PS00166">
    <property type="entry name" value="ENOYL_COA_HYDRATASE"/>
    <property type="match status" value="1"/>
</dbReference>
<protein>
    <submittedName>
        <fullName evidence="4">Short chain enoyl-CoA hydratase</fullName>
    </submittedName>
</protein>
<dbReference type="GO" id="GO:0016836">
    <property type="term" value="F:hydro-lyase activity"/>
    <property type="evidence" value="ECO:0007669"/>
    <property type="project" value="UniProtKB-ARBA"/>
</dbReference>
<dbReference type="FunFam" id="3.90.226.10:FF:000009">
    <property type="entry name" value="Carnitinyl-CoA dehydratase"/>
    <property type="match status" value="1"/>
</dbReference>
<dbReference type="Gene3D" id="3.90.226.10">
    <property type="entry name" value="2-enoyl-CoA Hydratase, Chain A, domain 1"/>
    <property type="match status" value="1"/>
</dbReference>
<accession>A0A2P8HG58</accession>
<dbReference type="InterPro" id="IPR001753">
    <property type="entry name" value="Enoyl-CoA_hydra/iso"/>
</dbReference>
<dbReference type="InterPro" id="IPR029045">
    <property type="entry name" value="ClpP/crotonase-like_dom_sf"/>
</dbReference>
<sequence length="261" mass="27712">MSSLVQKEMRKNGVVLITLDRPEAANAFSRELLTDLEEVLTDVAQDDDVRVVVMQGAGGKVFSAGADLKERKEMTEGEVTNTVARIRGIMEQTEKLPQPVIAAMNGSALGGGLELALACDLRVALGSASYGLTETSLAIVPGAGGTQRLPRLIGRGRAKDLMLTARRINGFEALSIGLSEYAAETADEVVTTALSVAEKIAANGPIAVQSVKQAVNEGMNQSFASGIEAECKAYDRVLSTEDRLEGLQAFKEKRAPNYLGK</sequence>
<comment type="caution">
    <text evidence="4">The sequence shown here is derived from an EMBL/GenBank/DDBJ whole genome shotgun (WGS) entry which is preliminary data.</text>
</comment>
<dbReference type="EMBL" id="PYAV01000007">
    <property type="protein sequence ID" value="PSL45180.1"/>
    <property type="molecule type" value="Genomic_DNA"/>
</dbReference>
<keyword evidence="5" id="KW-1185">Reference proteome</keyword>
<dbReference type="AlphaFoldDB" id="A0A2P8HG58"/>
<dbReference type="FunFam" id="1.10.12.10:FF:000001">
    <property type="entry name" value="Probable enoyl-CoA hydratase, mitochondrial"/>
    <property type="match status" value="1"/>
</dbReference>
<dbReference type="SUPFAM" id="SSF52096">
    <property type="entry name" value="ClpP/crotonase"/>
    <property type="match status" value="1"/>
</dbReference>
<evidence type="ECO:0000313" key="4">
    <source>
        <dbReference type="EMBL" id="PSL45180.1"/>
    </source>
</evidence>
<dbReference type="InterPro" id="IPR014748">
    <property type="entry name" value="Enoyl-CoA_hydra_C"/>
</dbReference>
<evidence type="ECO:0000313" key="5">
    <source>
        <dbReference type="Proteomes" id="UP000242310"/>
    </source>
</evidence>
<dbReference type="CDD" id="cd06558">
    <property type="entry name" value="crotonase-like"/>
    <property type="match status" value="1"/>
</dbReference>
<dbReference type="Proteomes" id="UP000242310">
    <property type="component" value="Unassembled WGS sequence"/>
</dbReference>